<dbReference type="InterPro" id="IPR003838">
    <property type="entry name" value="ABC3_permease_C"/>
</dbReference>
<sequence length="302" mass="32151">MNAWLRQHRYALMVTLRRLVKQPFSSLANLLVMALALALPLLGSAILVSVQPVARQMSVTPEVTVFLRVDAPAGAAADIAKRIQGEYANDVRAVRVVGRDDALADLRANPAWQQALAVLPGNPLPDAVVVTLAEGEDLAGRADKLAQAWKQWNQVDLVQLDSAWVQRLEAILRFARIGLGFLAACVAVVVLATVFNTVRMQALSQREEIAVARLVGATESFVRRPFLYLGALSGALASLLAIGVAAVALSPLNNALLGLARSYGAEFALHLPGAPVLLTAIVASAALGALSARWSVTRSTRF</sequence>
<comment type="similarity">
    <text evidence="2 10">Belongs to the ABC-4 integral membrane protein family. FtsX subfamily.</text>
</comment>
<keyword evidence="9 10" id="KW-0131">Cell cycle</keyword>
<feature type="domain" description="FtsX extracellular" evidence="13">
    <location>
        <begin position="62"/>
        <end position="158"/>
    </location>
</feature>
<reference evidence="15" key="1">
    <citation type="submission" date="2015-12" db="EMBL/GenBank/DDBJ databases">
        <title>FDA dAtabase for Regulatory Grade micrObial Sequences (FDA-ARGOS): Supporting development and validation of Infectious Disease Dx tests.</title>
        <authorList>
            <person name="Case J."/>
            <person name="Tallon L."/>
            <person name="Sadzewicz L."/>
            <person name="Sengamalay N."/>
            <person name="Ott S."/>
            <person name="Godinez A."/>
            <person name="Nagaraj S."/>
            <person name="Nadendla S."/>
            <person name="Sichtig H."/>
        </authorList>
    </citation>
    <scope>NUCLEOTIDE SEQUENCE [LARGE SCALE GENOMIC DNA]</scope>
    <source>
        <strain evidence="15">FDAARGOS_147</strain>
    </source>
</reference>
<dbReference type="GO" id="GO:0005886">
    <property type="term" value="C:plasma membrane"/>
    <property type="evidence" value="ECO:0007669"/>
    <property type="project" value="UniProtKB-SubCell"/>
</dbReference>
<evidence type="ECO:0000313" key="15">
    <source>
        <dbReference type="Proteomes" id="UP000060602"/>
    </source>
</evidence>
<feature type="transmembrane region" description="Helical" evidence="11">
    <location>
        <begin position="226"/>
        <end position="249"/>
    </location>
</feature>
<feature type="transmembrane region" description="Helical" evidence="11">
    <location>
        <begin position="177"/>
        <end position="198"/>
    </location>
</feature>
<dbReference type="EMBL" id="CP014060">
    <property type="protein sequence ID" value="AMG37408.1"/>
    <property type="molecule type" value="Genomic_DNA"/>
</dbReference>
<evidence type="ECO:0000256" key="4">
    <source>
        <dbReference type="ARBA" id="ARBA00022475"/>
    </source>
</evidence>
<evidence type="ECO:0000256" key="11">
    <source>
        <dbReference type="SAM" id="Phobius"/>
    </source>
</evidence>
<keyword evidence="4 10" id="KW-1003">Cell membrane</keyword>
<evidence type="ECO:0000256" key="8">
    <source>
        <dbReference type="ARBA" id="ARBA00023136"/>
    </source>
</evidence>
<evidence type="ECO:0000256" key="2">
    <source>
        <dbReference type="ARBA" id="ARBA00007379"/>
    </source>
</evidence>
<dbReference type="GO" id="GO:0032153">
    <property type="term" value="C:cell division site"/>
    <property type="evidence" value="ECO:0007669"/>
    <property type="project" value="TreeGrafter"/>
</dbReference>
<evidence type="ECO:0000313" key="14">
    <source>
        <dbReference type="EMBL" id="AMG37408.1"/>
    </source>
</evidence>
<comment type="subcellular location">
    <subcellularLocation>
        <location evidence="10">Cell inner membrane</location>
    </subcellularLocation>
    <subcellularLocation>
        <location evidence="1">Cell membrane</location>
        <topology evidence="1">Multi-pass membrane protein</topology>
    </subcellularLocation>
</comment>
<dbReference type="Pfam" id="PF18075">
    <property type="entry name" value="FtsX_ECD"/>
    <property type="match status" value="1"/>
</dbReference>
<dbReference type="Gene3D" id="3.30.70.3040">
    <property type="match status" value="1"/>
</dbReference>
<organism evidence="14 15">
    <name type="scientific">Alcaligenes xylosoxydans xylosoxydans</name>
    <name type="common">Achromobacter xylosoxidans</name>
    <dbReference type="NCBI Taxonomy" id="85698"/>
    <lineage>
        <taxon>Bacteria</taxon>
        <taxon>Pseudomonadati</taxon>
        <taxon>Pseudomonadota</taxon>
        <taxon>Betaproteobacteria</taxon>
        <taxon>Burkholderiales</taxon>
        <taxon>Alcaligenaceae</taxon>
        <taxon>Achromobacter</taxon>
    </lineage>
</organism>
<evidence type="ECO:0000256" key="10">
    <source>
        <dbReference type="PIRNR" id="PIRNR003097"/>
    </source>
</evidence>
<evidence type="ECO:0000259" key="12">
    <source>
        <dbReference type="Pfam" id="PF02687"/>
    </source>
</evidence>
<keyword evidence="7 11" id="KW-1133">Transmembrane helix</keyword>
<keyword evidence="5 10" id="KW-0132">Cell division</keyword>
<dbReference type="PIRSF" id="PIRSF003097">
    <property type="entry name" value="FtsX"/>
    <property type="match status" value="1"/>
</dbReference>
<evidence type="ECO:0000259" key="13">
    <source>
        <dbReference type="Pfam" id="PF18075"/>
    </source>
</evidence>
<dbReference type="Pfam" id="PF02687">
    <property type="entry name" value="FtsX"/>
    <property type="match status" value="1"/>
</dbReference>
<evidence type="ECO:0000256" key="3">
    <source>
        <dbReference type="ARBA" id="ARBA00021907"/>
    </source>
</evidence>
<dbReference type="AlphaFoldDB" id="A0A0X8P016"/>
<accession>A0A0X8P016</accession>
<gene>
    <name evidence="14" type="ORF">AL504_16155</name>
</gene>
<proteinExistence type="inferred from homology"/>
<evidence type="ECO:0000256" key="7">
    <source>
        <dbReference type="ARBA" id="ARBA00022989"/>
    </source>
</evidence>
<name>A0A0X8P016_ALCXX</name>
<comment type="function">
    <text evidence="10">Part of the ABC transporter FtsEX involved in cellular division.</text>
</comment>
<evidence type="ECO:0000256" key="6">
    <source>
        <dbReference type="ARBA" id="ARBA00022692"/>
    </source>
</evidence>
<evidence type="ECO:0000256" key="9">
    <source>
        <dbReference type="ARBA" id="ARBA00023306"/>
    </source>
</evidence>
<protein>
    <recommendedName>
        <fullName evidence="3 10">Cell division protein FtsX</fullName>
    </recommendedName>
</protein>
<feature type="domain" description="ABC3 transporter permease C-terminal" evidence="12">
    <location>
        <begin position="181"/>
        <end position="297"/>
    </location>
</feature>
<dbReference type="RefSeq" id="WP_006392659.1">
    <property type="nucleotide sequence ID" value="NZ_CP014060.2"/>
</dbReference>
<dbReference type="InterPro" id="IPR004513">
    <property type="entry name" value="FtsX"/>
</dbReference>
<dbReference type="PANTHER" id="PTHR47755:SF1">
    <property type="entry name" value="CELL DIVISION PROTEIN FTSX"/>
    <property type="match status" value="1"/>
</dbReference>
<dbReference type="GO" id="GO:0051301">
    <property type="term" value="P:cell division"/>
    <property type="evidence" value="ECO:0007669"/>
    <property type="project" value="UniProtKB-KW"/>
</dbReference>
<dbReference type="Proteomes" id="UP000060602">
    <property type="component" value="Chromosome"/>
</dbReference>
<feature type="transmembrane region" description="Helical" evidence="11">
    <location>
        <begin position="269"/>
        <end position="292"/>
    </location>
</feature>
<feature type="transmembrane region" description="Helical" evidence="11">
    <location>
        <begin position="27"/>
        <end position="50"/>
    </location>
</feature>
<evidence type="ECO:0000256" key="1">
    <source>
        <dbReference type="ARBA" id="ARBA00004651"/>
    </source>
</evidence>
<keyword evidence="10" id="KW-0997">Cell inner membrane</keyword>
<keyword evidence="8 10" id="KW-0472">Membrane</keyword>
<evidence type="ECO:0000256" key="5">
    <source>
        <dbReference type="ARBA" id="ARBA00022618"/>
    </source>
</evidence>
<keyword evidence="6 11" id="KW-0812">Transmembrane</keyword>
<dbReference type="InterPro" id="IPR040690">
    <property type="entry name" value="FtsX_ECD"/>
</dbReference>
<dbReference type="PANTHER" id="PTHR47755">
    <property type="entry name" value="CELL DIVISION PROTEIN FTSX"/>
    <property type="match status" value="1"/>
</dbReference>